<name>A0A1Y0AYQ8_9LAMI</name>
<dbReference type="AlphaFoldDB" id="A0A1Y0AYQ8"/>
<proteinExistence type="predicted"/>
<keyword evidence="1" id="KW-0496">Mitochondrion</keyword>
<dbReference type="EMBL" id="KY774314">
    <property type="protein sequence ID" value="ART30292.1"/>
    <property type="molecule type" value="Genomic_DNA"/>
</dbReference>
<gene>
    <name evidence="1" type="ORF">AEK19_MT0474</name>
</gene>
<protein>
    <submittedName>
        <fullName evidence="1">Uncharacterized protein</fullName>
    </submittedName>
</protein>
<geneLocation type="mitochondrion" evidence="1"/>
<reference evidence="1" key="1">
    <citation type="submission" date="2017-03" db="EMBL/GenBank/DDBJ databases">
        <title>The mitochondrial genome of the carnivorous plant Utricularia reniformis (Lentibulariaceae): structure, comparative analysis and evolutionary landmarks.</title>
        <authorList>
            <person name="Silva S.R."/>
            <person name="Alvarenga D.O."/>
            <person name="Michael T.P."/>
            <person name="Miranda V.F.O."/>
            <person name="Varani A.M."/>
        </authorList>
    </citation>
    <scope>NUCLEOTIDE SEQUENCE</scope>
</reference>
<organism evidence="1">
    <name type="scientific">Utricularia reniformis</name>
    <dbReference type="NCBI Taxonomy" id="192314"/>
    <lineage>
        <taxon>Eukaryota</taxon>
        <taxon>Viridiplantae</taxon>
        <taxon>Streptophyta</taxon>
        <taxon>Embryophyta</taxon>
        <taxon>Tracheophyta</taxon>
        <taxon>Spermatophyta</taxon>
        <taxon>Magnoliopsida</taxon>
        <taxon>eudicotyledons</taxon>
        <taxon>Gunneridae</taxon>
        <taxon>Pentapetalae</taxon>
        <taxon>asterids</taxon>
        <taxon>lamiids</taxon>
        <taxon>Lamiales</taxon>
        <taxon>Lentibulariaceae</taxon>
        <taxon>Utricularia</taxon>
    </lineage>
</organism>
<evidence type="ECO:0000313" key="1">
    <source>
        <dbReference type="EMBL" id="ART30292.1"/>
    </source>
</evidence>
<accession>A0A1Y0AYQ8</accession>
<sequence length="115" mass="12997">MPGRHFSNLISQANLMDIPLVGGRFTWISPCATKIIRIDWFRQIDYRSGLDFHCVVSPSPITGLFLSRSIQLISGLPIFQRMDEDLDQLVRNSWALPTRAASGASLLITKLKRLK</sequence>